<dbReference type="AlphaFoldDB" id="A0A378TV68"/>
<reference evidence="2 3" key="1">
    <citation type="submission" date="2018-06" db="EMBL/GenBank/DDBJ databases">
        <authorList>
            <consortium name="Pathogen Informatics"/>
            <person name="Doyle S."/>
        </authorList>
    </citation>
    <scope>NUCLEOTIDE SEQUENCE [LARGE SCALE GENOMIC DNA]</scope>
    <source>
        <strain evidence="2 3">NCTC10660</strain>
    </source>
</reference>
<dbReference type="InterPro" id="IPR007374">
    <property type="entry name" value="ASCH_domain"/>
</dbReference>
<evidence type="ECO:0000313" key="2">
    <source>
        <dbReference type="EMBL" id="STZ66807.1"/>
    </source>
</evidence>
<gene>
    <name evidence="2" type="ORF">NCTC10660_00268</name>
</gene>
<keyword evidence="2" id="KW-0687">Ribonucleoprotein</keyword>
<dbReference type="Gene3D" id="2.30.130.30">
    <property type="entry name" value="Hypothetical protein"/>
    <property type="match status" value="1"/>
</dbReference>
<feature type="domain" description="ASCH" evidence="1">
    <location>
        <begin position="5"/>
        <end position="99"/>
    </location>
</feature>
<name>A0A378TV68_NEIEL</name>
<evidence type="ECO:0000259" key="1">
    <source>
        <dbReference type="SMART" id="SM01022"/>
    </source>
</evidence>
<dbReference type="RefSeq" id="WP_074897816.1">
    <property type="nucleotide sequence ID" value="NZ_CP031252.1"/>
</dbReference>
<accession>A0A378TV68</accession>
<dbReference type="Pfam" id="PF04266">
    <property type="entry name" value="ASCH"/>
    <property type="match status" value="1"/>
</dbReference>
<dbReference type="GeneID" id="93351284"/>
<evidence type="ECO:0000313" key="3">
    <source>
        <dbReference type="Proteomes" id="UP000254927"/>
    </source>
</evidence>
<proteinExistence type="predicted"/>
<dbReference type="SUPFAM" id="SSF88697">
    <property type="entry name" value="PUA domain-like"/>
    <property type="match status" value="1"/>
</dbReference>
<dbReference type="InterPro" id="IPR015947">
    <property type="entry name" value="PUA-like_sf"/>
</dbReference>
<organism evidence="2 3">
    <name type="scientific">Neisseria elongata</name>
    <dbReference type="NCBI Taxonomy" id="495"/>
    <lineage>
        <taxon>Bacteria</taxon>
        <taxon>Pseudomonadati</taxon>
        <taxon>Pseudomonadota</taxon>
        <taxon>Betaproteobacteria</taxon>
        <taxon>Neisseriales</taxon>
        <taxon>Neisseriaceae</taxon>
        <taxon>Neisseria</taxon>
    </lineage>
</organism>
<keyword evidence="2" id="KW-0689">Ribosomal protein</keyword>
<protein>
    <submittedName>
        <fullName evidence="2">50S ribosomal protein L22/uncharacterized domain fusion protein</fullName>
    </submittedName>
</protein>
<dbReference type="EMBL" id="UGQW01000002">
    <property type="protein sequence ID" value="STZ66807.1"/>
    <property type="molecule type" value="Genomic_DNA"/>
</dbReference>
<sequence>MKVLLSIKPEYAEKILSGEKKFEFRRVLPKNKAVKKVVIYATLPIGKVVGEFEIAELISESPIHLWERTAEFSGISADFFEAYFEGKDIAHAIKVGKVKKYNRQKDLADILPNGIAPQSFCYI</sequence>
<dbReference type="GO" id="GO:0005840">
    <property type="term" value="C:ribosome"/>
    <property type="evidence" value="ECO:0007669"/>
    <property type="project" value="UniProtKB-KW"/>
</dbReference>
<dbReference type="Proteomes" id="UP000254927">
    <property type="component" value="Unassembled WGS sequence"/>
</dbReference>
<dbReference type="SMART" id="SM01022">
    <property type="entry name" value="ASCH"/>
    <property type="match status" value="1"/>
</dbReference>